<evidence type="ECO:0000313" key="8">
    <source>
        <dbReference type="RefSeq" id="XP_025408271.1"/>
    </source>
</evidence>
<evidence type="ECO:0000313" key="9">
    <source>
        <dbReference type="RefSeq" id="XP_025408272.1"/>
    </source>
</evidence>
<dbReference type="OrthoDB" id="25149at2759"/>
<dbReference type="CDD" id="cd07995">
    <property type="entry name" value="TPK"/>
    <property type="match status" value="1"/>
</dbReference>
<dbReference type="InterPro" id="IPR036371">
    <property type="entry name" value="TPK_B1-bd_sf"/>
</dbReference>
<dbReference type="Gene3D" id="2.60.120.320">
    <property type="entry name" value="Thiamin pyrophosphokinase, thiamin-binding domain"/>
    <property type="match status" value="1"/>
</dbReference>
<dbReference type="GO" id="GO:0006772">
    <property type="term" value="P:thiamine metabolic process"/>
    <property type="evidence" value="ECO:0007669"/>
    <property type="project" value="InterPro"/>
</dbReference>
<feature type="domain" description="Thiamin pyrophosphokinase thiamin-binding" evidence="5">
    <location>
        <begin position="177"/>
        <end position="248"/>
    </location>
</feature>
<sequence length="260" mass="29897">MVTEPKTRDWWPSLEDMCLDRTAVVVLNTNIENPPQLVRRLWNDALLRLTVDGGTNKWYNFIKQNAYDKLKFPDLITGDLDSADRSIIDEFVLLGSQIVYTPNQDETDFAKALREIQKYSTKMNKSINSVIVMANMCNRVDHFLSNINTLYKSKDYYFDGDIYLLGRNSLTWLLQSGSNRIHIPQVLRINPEKNYIGFFPLGSPCYKCTTTGLKWNIFEKTMEMGGLTSSSNTYNGQPFVTIDNSSPLLWTMTMGYEDGF</sequence>
<dbReference type="GO" id="GO:0005524">
    <property type="term" value="F:ATP binding"/>
    <property type="evidence" value="ECO:0007669"/>
    <property type="project" value="UniProtKB-KW"/>
</dbReference>
<evidence type="ECO:0000313" key="7">
    <source>
        <dbReference type="Proteomes" id="UP000694846"/>
    </source>
</evidence>
<dbReference type="Proteomes" id="UP000694846">
    <property type="component" value="Unplaced"/>
</dbReference>
<dbReference type="SUPFAM" id="SSF63999">
    <property type="entry name" value="Thiamin pyrophosphokinase, catalytic domain"/>
    <property type="match status" value="1"/>
</dbReference>
<dbReference type="RefSeq" id="XP_025408271.1">
    <property type="nucleotide sequence ID" value="XM_025552486.1"/>
</dbReference>
<keyword evidence="2" id="KW-0547">Nucleotide-binding</keyword>
<dbReference type="AlphaFoldDB" id="A0A2S2QT55"/>
<keyword evidence="7" id="KW-1185">Reference proteome</keyword>
<dbReference type="InterPro" id="IPR036759">
    <property type="entry name" value="TPK_catalytic_sf"/>
</dbReference>
<dbReference type="Pfam" id="PF04263">
    <property type="entry name" value="TPK_catalytic"/>
    <property type="match status" value="1"/>
</dbReference>
<accession>A0A2S2QT55</accession>
<name>A0A2S2QT55_9HEMI</name>
<evidence type="ECO:0000256" key="3">
    <source>
        <dbReference type="ARBA" id="ARBA00022777"/>
    </source>
</evidence>
<reference evidence="8 9" key="2">
    <citation type="submission" date="2025-04" db="UniProtKB">
        <authorList>
            <consortium name="RefSeq"/>
        </authorList>
    </citation>
    <scope>IDENTIFICATION</scope>
    <source>
        <tissue evidence="8 9">Whole body</tissue>
    </source>
</reference>
<dbReference type="GO" id="GO:0016301">
    <property type="term" value="F:kinase activity"/>
    <property type="evidence" value="ECO:0007669"/>
    <property type="project" value="UniProtKB-KW"/>
</dbReference>
<keyword evidence="1" id="KW-0808">Transferase</keyword>
<dbReference type="SUPFAM" id="SSF63862">
    <property type="entry name" value="Thiamin pyrophosphokinase, substrate-binding domain"/>
    <property type="match status" value="1"/>
</dbReference>
<keyword evidence="3 6" id="KW-0418">Kinase</keyword>
<dbReference type="FunFam" id="2.60.120.320:FF:000001">
    <property type="entry name" value="Thiamine pyrophosphokinase"/>
    <property type="match status" value="1"/>
</dbReference>
<evidence type="ECO:0000259" key="5">
    <source>
        <dbReference type="SMART" id="SM00983"/>
    </source>
</evidence>
<dbReference type="GO" id="GO:0004788">
    <property type="term" value="F:thiamine diphosphokinase activity"/>
    <property type="evidence" value="ECO:0007669"/>
    <property type="project" value="InterPro"/>
</dbReference>
<reference evidence="6" key="1">
    <citation type="submission" date="2018-04" db="EMBL/GenBank/DDBJ databases">
        <title>Transcriptome assembly of Sipha flava.</title>
        <authorList>
            <person name="Scully E.D."/>
            <person name="Geib S.M."/>
            <person name="Palmer N.A."/>
            <person name="Koch K."/>
            <person name="Bradshaw J."/>
            <person name="Heng-Moss T."/>
            <person name="Sarath G."/>
        </authorList>
    </citation>
    <scope>NUCLEOTIDE SEQUENCE</scope>
</reference>
<dbReference type="EMBL" id="GGMS01011753">
    <property type="protein sequence ID" value="MBY80956.1"/>
    <property type="molecule type" value="Transcribed_RNA"/>
</dbReference>
<evidence type="ECO:0000256" key="4">
    <source>
        <dbReference type="ARBA" id="ARBA00022840"/>
    </source>
</evidence>
<evidence type="ECO:0000313" key="6">
    <source>
        <dbReference type="EMBL" id="MBY80956.1"/>
    </source>
</evidence>
<evidence type="ECO:0000256" key="1">
    <source>
        <dbReference type="ARBA" id="ARBA00022679"/>
    </source>
</evidence>
<dbReference type="InterPro" id="IPR006282">
    <property type="entry name" value="Thi_PPkinase"/>
</dbReference>
<dbReference type="Pfam" id="PF04265">
    <property type="entry name" value="TPK_B1_binding"/>
    <property type="match status" value="1"/>
</dbReference>
<keyword evidence="4" id="KW-0067">ATP-binding</keyword>
<dbReference type="RefSeq" id="XP_025408272.1">
    <property type="nucleotide sequence ID" value="XM_025552487.1"/>
</dbReference>
<evidence type="ECO:0000256" key="2">
    <source>
        <dbReference type="ARBA" id="ARBA00022741"/>
    </source>
</evidence>
<gene>
    <name evidence="6" type="primary">TPK1</name>
    <name evidence="8 9" type="synonym">LOC112682033</name>
    <name evidence="6" type="ORF">g.29020</name>
</gene>
<protein>
    <submittedName>
        <fullName evidence="8 9">Thiamin pyrophosphokinase 1</fullName>
    </submittedName>
    <submittedName>
        <fullName evidence="6">Thiamine pyrophosphokinase 1</fullName>
    </submittedName>
</protein>
<dbReference type="GO" id="GO:0030975">
    <property type="term" value="F:thiamine binding"/>
    <property type="evidence" value="ECO:0007669"/>
    <property type="project" value="InterPro"/>
</dbReference>
<dbReference type="PANTHER" id="PTHR13622:SF8">
    <property type="entry name" value="THIAMIN PYROPHOSPHOKINASE 1"/>
    <property type="match status" value="1"/>
</dbReference>
<dbReference type="PANTHER" id="PTHR13622">
    <property type="entry name" value="THIAMIN PYROPHOSPHOKINASE"/>
    <property type="match status" value="1"/>
</dbReference>
<proteinExistence type="predicted"/>
<dbReference type="Gene3D" id="3.40.50.10240">
    <property type="entry name" value="Thiamin pyrophosphokinase, catalytic domain"/>
    <property type="match status" value="1"/>
</dbReference>
<dbReference type="SMART" id="SM00983">
    <property type="entry name" value="TPK_B1_binding"/>
    <property type="match status" value="1"/>
</dbReference>
<organism evidence="6">
    <name type="scientific">Sipha flava</name>
    <name type="common">yellow sugarcane aphid</name>
    <dbReference type="NCBI Taxonomy" id="143950"/>
    <lineage>
        <taxon>Eukaryota</taxon>
        <taxon>Metazoa</taxon>
        <taxon>Ecdysozoa</taxon>
        <taxon>Arthropoda</taxon>
        <taxon>Hexapoda</taxon>
        <taxon>Insecta</taxon>
        <taxon>Pterygota</taxon>
        <taxon>Neoptera</taxon>
        <taxon>Paraneoptera</taxon>
        <taxon>Hemiptera</taxon>
        <taxon>Sternorrhyncha</taxon>
        <taxon>Aphidomorpha</taxon>
        <taxon>Aphidoidea</taxon>
        <taxon>Aphididae</taxon>
        <taxon>Sipha</taxon>
    </lineage>
</organism>
<dbReference type="NCBIfam" id="TIGR01378">
    <property type="entry name" value="thi_PPkinase"/>
    <property type="match status" value="1"/>
</dbReference>
<dbReference type="GO" id="GO:0009229">
    <property type="term" value="P:thiamine diphosphate biosynthetic process"/>
    <property type="evidence" value="ECO:0007669"/>
    <property type="project" value="InterPro"/>
</dbReference>
<dbReference type="InterPro" id="IPR007371">
    <property type="entry name" value="TPK_catalytic"/>
</dbReference>
<dbReference type="InterPro" id="IPR007373">
    <property type="entry name" value="Thiamin_PyroPKinase_B1-bd"/>
</dbReference>